<gene>
    <name evidence="7" type="ordered locus">FRAAL1878</name>
</gene>
<evidence type="ECO:0000313" key="8">
    <source>
        <dbReference type="Proteomes" id="UP000000657"/>
    </source>
</evidence>
<dbReference type="Gene3D" id="6.10.340.10">
    <property type="match status" value="1"/>
</dbReference>
<dbReference type="GO" id="GO:0007165">
    <property type="term" value="P:signal transduction"/>
    <property type="evidence" value="ECO:0007669"/>
    <property type="project" value="InterPro"/>
</dbReference>
<dbReference type="InterPro" id="IPR052016">
    <property type="entry name" value="Bact_Sigma-Reg"/>
</dbReference>
<evidence type="ECO:0000256" key="3">
    <source>
        <dbReference type="ARBA" id="ARBA00022989"/>
    </source>
</evidence>
<keyword evidence="5" id="KW-0472">Membrane</keyword>
<evidence type="ECO:0000259" key="6">
    <source>
        <dbReference type="PROSITE" id="PS50885"/>
    </source>
</evidence>
<dbReference type="Pfam" id="PF07228">
    <property type="entry name" value="SpoIIE"/>
    <property type="match status" value="2"/>
</dbReference>
<dbReference type="GO" id="GO:0016020">
    <property type="term" value="C:membrane"/>
    <property type="evidence" value="ECO:0007669"/>
    <property type="project" value="InterPro"/>
</dbReference>
<reference evidence="7 8" key="1">
    <citation type="journal article" date="2007" name="Genome Res.">
        <title>Genome characteristics of facultatively symbiotic Frankia sp. strains reflect host range and host plant biogeography.</title>
        <authorList>
            <person name="Normand P."/>
            <person name="Lapierre P."/>
            <person name="Tisa L.S."/>
            <person name="Gogarten J.P."/>
            <person name="Alloisio N."/>
            <person name="Bagnarol E."/>
            <person name="Bassi C.A."/>
            <person name="Berry A.M."/>
            <person name="Bickhart D.M."/>
            <person name="Choisne N."/>
            <person name="Couloux A."/>
            <person name="Cournoyer B."/>
            <person name="Cruveiller S."/>
            <person name="Daubin V."/>
            <person name="Demange N."/>
            <person name="Francino M.P."/>
            <person name="Goltsman E."/>
            <person name="Huang Y."/>
            <person name="Kopp O.R."/>
            <person name="Labarre L."/>
            <person name="Lapidus A."/>
            <person name="Lavire C."/>
            <person name="Marechal J."/>
            <person name="Martinez M."/>
            <person name="Mastronunzio J.E."/>
            <person name="Mullin B.C."/>
            <person name="Niemann J."/>
            <person name="Pujic P."/>
            <person name="Rawnsley T."/>
            <person name="Rouy Z."/>
            <person name="Schenowitz C."/>
            <person name="Sellstedt A."/>
            <person name="Tavares F."/>
            <person name="Tomkins J.P."/>
            <person name="Vallenet D."/>
            <person name="Valverde C."/>
            <person name="Wall L.G."/>
            <person name="Wang Y."/>
            <person name="Medigue C."/>
            <person name="Benson D.R."/>
        </authorList>
    </citation>
    <scope>NUCLEOTIDE SEQUENCE [LARGE SCALE GENOMIC DNA]</scope>
    <source>
        <strain evidence="8">DSM 45986 / CECT 9034 / ACN14a</strain>
    </source>
</reference>
<keyword evidence="2" id="KW-0378">Hydrolase</keyword>
<dbReference type="SMART" id="SM00331">
    <property type="entry name" value="PP2C_SIG"/>
    <property type="match status" value="1"/>
</dbReference>
<dbReference type="OrthoDB" id="9808408at2"/>
<dbReference type="GO" id="GO:0016791">
    <property type="term" value="F:phosphatase activity"/>
    <property type="evidence" value="ECO:0007669"/>
    <property type="project" value="TreeGrafter"/>
</dbReference>
<dbReference type="SMART" id="SM00304">
    <property type="entry name" value="HAMP"/>
    <property type="match status" value="1"/>
</dbReference>
<dbReference type="STRING" id="326424.FRAAL1878"/>
<dbReference type="eggNOG" id="COG5278">
    <property type="taxonomic scope" value="Bacteria"/>
</dbReference>
<dbReference type="CDD" id="cd06225">
    <property type="entry name" value="HAMP"/>
    <property type="match status" value="1"/>
</dbReference>
<dbReference type="PANTHER" id="PTHR43156:SF2">
    <property type="entry name" value="STAGE II SPORULATION PROTEIN E"/>
    <property type="match status" value="1"/>
</dbReference>
<dbReference type="InterPro" id="IPR003660">
    <property type="entry name" value="HAMP_dom"/>
</dbReference>
<feature type="region of interest" description="Disordered" evidence="4">
    <location>
        <begin position="435"/>
        <end position="465"/>
    </location>
</feature>
<feature type="domain" description="HAMP" evidence="6">
    <location>
        <begin position="209"/>
        <end position="261"/>
    </location>
</feature>
<dbReference type="EMBL" id="CT573213">
    <property type="protein sequence ID" value="CAJ60528.1"/>
    <property type="molecule type" value="Genomic_DNA"/>
</dbReference>
<dbReference type="KEGG" id="fal:FRAAL1878"/>
<dbReference type="eggNOG" id="COG2208">
    <property type="taxonomic scope" value="Bacteria"/>
</dbReference>
<dbReference type="InterPro" id="IPR007891">
    <property type="entry name" value="CHASE3"/>
</dbReference>
<dbReference type="Pfam" id="PF00672">
    <property type="entry name" value="HAMP"/>
    <property type="match status" value="1"/>
</dbReference>
<dbReference type="RefSeq" id="WP_011603055.1">
    <property type="nucleotide sequence ID" value="NC_008278.1"/>
</dbReference>
<evidence type="ECO:0000256" key="5">
    <source>
        <dbReference type="SAM" id="Phobius"/>
    </source>
</evidence>
<sequence>MGETAGLRRGIRTLTLLASVAIIVMLVLAVASALRSQHAATERGKHLDPAATTTAMLLADIVDQESALRGYIVTRDRGFLKPFDDSRRSVPALNARLDDLLADFPDLRAQRTRVDVAYGTWRREVVEPELAAMARGDVAGAAGIVRANARRDFDELRRQTARLAGQIDREQVEASGRVESSSVLLLSSLASAMFVILGVLVTIMIVLRRWLLRPIGALQRSVNSVAAGRYDTRIPSVGPAEIVALAADVETMRAQLVRLVRQNERSWEALAQQGPAVIALRDALTPSLLRARGLMLHGRVDPAQGELAGDWYDAFELPDGRVAVVVGDVSGHGAAAGVFALRLKQLLDAALSTGAGPAAAVEWAVENLGETEEMFATAIIAVVDPRSGELHYVNAGHPDALLLRRAGPAWAMAAPTTPPTTPPAIGLVTAPATPPFGAARPAAPPAIPRPAAPADPTPVSAADARADAAVDVPVDVSADAAEPARRRPAGGAAGNAGAGGTRPSANISAIVGPAAGARRGPANPPPAPKGGRRHAAAQIVRLPPTGPLMSGLLAAPGAWEIRTLHLEPGDVLIAYTDGLVEARDAAGSQFGAHRLIAEILRDPGRTPVGLLDDAFDAVRRHAPGRQGDDRTAIILARTSEPATITDGRS</sequence>
<dbReference type="SUPFAM" id="SSF158472">
    <property type="entry name" value="HAMP domain-like"/>
    <property type="match status" value="1"/>
</dbReference>
<accession>Q0RPK3</accession>
<protein>
    <recommendedName>
        <fullName evidence="6">HAMP domain-containing protein</fullName>
    </recommendedName>
</protein>
<feature type="transmembrane region" description="Helical" evidence="5">
    <location>
        <begin position="183"/>
        <end position="207"/>
    </location>
</feature>
<feature type="region of interest" description="Disordered" evidence="4">
    <location>
        <begin position="479"/>
        <end position="534"/>
    </location>
</feature>
<evidence type="ECO:0000256" key="1">
    <source>
        <dbReference type="ARBA" id="ARBA00022692"/>
    </source>
</evidence>
<dbReference type="InterPro" id="IPR036457">
    <property type="entry name" value="PPM-type-like_dom_sf"/>
</dbReference>
<feature type="compositionally biased region" description="Pro residues" evidence="4">
    <location>
        <begin position="442"/>
        <end position="456"/>
    </location>
</feature>
<dbReference type="PANTHER" id="PTHR43156">
    <property type="entry name" value="STAGE II SPORULATION PROTEIN E-RELATED"/>
    <property type="match status" value="1"/>
</dbReference>
<dbReference type="PROSITE" id="PS50885">
    <property type="entry name" value="HAMP"/>
    <property type="match status" value="1"/>
</dbReference>
<dbReference type="InterPro" id="IPR001932">
    <property type="entry name" value="PPM-type_phosphatase-like_dom"/>
</dbReference>
<dbReference type="HOGENOM" id="CLU_038562_0_0_11"/>
<feature type="compositionally biased region" description="Gly residues" evidence="4">
    <location>
        <begin position="491"/>
        <end position="500"/>
    </location>
</feature>
<evidence type="ECO:0000256" key="4">
    <source>
        <dbReference type="SAM" id="MobiDB-lite"/>
    </source>
</evidence>
<organism evidence="7 8">
    <name type="scientific">Frankia alni (strain DSM 45986 / CECT 9034 / ACN14a)</name>
    <dbReference type="NCBI Taxonomy" id="326424"/>
    <lineage>
        <taxon>Bacteria</taxon>
        <taxon>Bacillati</taxon>
        <taxon>Actinomycetota</taxon>
        <taxon>Actinomycetes</taxon>
        <taxon>Frankiales</taxon>
        <taxon>Frankiaceae</taxon>
        <taxon>Frankia</taxon>
    </lineage>
</organism>
<dbReference type="Pfam" id="PF05227">
    <property type="entry name" value="CHASE3"/>
    <property type="match status" value="1"/>
</dbReference>
<keyword evidence="8" id="KW-1185">Reference proteome</keyword>
<keyword evidence="1 5" id="KW-0812">Transmembrane</keyword>
<feature type="compositionally biased region" description="Low complexity" evidence="4">
    <location>
        <begin position="512"/>
        <end position="521"/>
    </location>
</feature>
<evidence type="ECO:0000256" key="2">
    <source>
        <dbReference type="ARBA" id="ARBA00022801"/>
    </source>
</evidence>
<dbReference type="AlphaFoldDB" id="Q0RPK3"/>
<proteinExistence type="predicted"/>
<keyword evidence="3 5" id="KW-1133">Transmembrane helix</keyword>
<name>Q0RPK3_FRAAA</name>
<dbReference type="Gene3D" id="3.60.40.10">
    <property type="entry name" value="PPM-type phosphatase domain"/>
    <property type="match status" value="2"/>
</dbReference>
<dbReference type="Proteomes" id="UP000000657">
    <property type="component" value="Chromosome"/>
</dbReference>
<evidence type="ECO:0000313" key="7">
    <source>
        <dbReference type="EMBL" id="CAJ60528.1"/>
    </source>
</evidence>